<dbReference type="PANTHER" id="PTHR13017">
    <property type="entry name" value="5-FORMYLTETRAHYDROFOLATE CYCLO-LIGASE-RELATED"/>
    <property type="match status" value="1"/>
</dbReference>
<dbReference type="PANTHER" id="PTHR13017:SF0">
    <property type="entry name" value="METHENYLTETRAHYDROFOLATE SYNTHASE DOMAIN-CONTAINING PROTEIN"/>
    <property type="match status" value="1"/>
</dbReference>
<dbReference type="InterPro" id="IPR002698">
    <property type="entry name" value="FTHF_cligase"/>
</dbReference>
<accession>A0A7C3SP82</accession>
<dbReference type="GO" id="GO:0016874">
    <property type="term" value="F:ligase activity"/>
    <property type="evidence" value="ECO:0007669"/>
    <property type="project" value="UniProtKB-KW"/>
</dbReference>
<dbReference type="InterPro" id="IPR037171">
    <property type="entry name" value="NagB/RpiA_transferase-like"/>
</dbReference>
<dbReference type="InterPro" id="IPR024185">
    <property type="entry name" value="FTHF_cligase-like_sf"/>
</dbReference>
<sequence length="245" mass="26633">MAQGSAALERVKSELRKQVWLRLEASEVVVGPRPCYGRVPGFLGGIAAASKIAKLDLFKRARVLYFTPDGASRPLREEALRRGKTIVMSQPNLKGYVVLEGSGLPESEVKRLSTLRGALLRGERALLLEGIKVDVIVLGSVAVDRSGARLGRGDGLYDLEYALLREMHAAGADTPVLTLVHGLQVLEEGIPMLPHDVPVDIIATPAELIVVSKPRYRKPSGVIWDLLPIQRIKASRVLSHLFGLA</sequence>
<dbReference type="AlphaFoldDB" id="A0A7C3SP82"/>
<name>A0A7C3SP82_THEPE</name>
<dbReference type="Pfam" id="PF01812">
    <property type="entry name" value="5-FTHF_cyc-lig"/>
    <property type="match status" value="1"/>
</dbReference>
<organism evidence="1">
    <name type="scientific">Thermofilum pendens</name>
    <dbReference type="NCBI Taxonomy" id="2269"/>
    <lineage>
        <taxon>Archaea</taxon>
        <taxon>Thermoproteota</taxon>
        <taxon>Thermoprotei</taxon>
        <taxon>Thermofilales</taxon>
        <taxon>Thermofilaceae</taxon>
        <taxon>Thermofilum</taxon>
    </lineage>
</organism>
<protein>
    <submittedName>
        <fullName evidence="1">5-formyltetrahydrofolate cyclo-ligase</fullName>
    </submittedName>
</protein>
<dbReference type="SUPFAM" id="SSF100950">
    <property type="entry name" value="NagB/RpiA/CoA transferase-like"/>
    <property type="match status" value="1"/>
</dbReference>
<dbReference type="Gene3D" id="3.40.50.10420">
    <property type="entry name" value="NagB/RpiA/CoA transferase-like"/>
    <property type="match status" value="1"/>
</dbReference>
<evidence type="ECO:0000313" key="1">
    <source>
        <dbReference type="EMBL" id="HGB25308.1"/>
    </source>
</evidence>
<dbReference type="EMBL" id="DTIB01000091">
    <property type="protein sequence ID" value="HGB25308.1"/>
    <property type="molecule type" value="Genomic_DNA"/>
</dbReference>
<reference evidence="1" key="1">
    <citation type="journal article" date="2020" name="mSystems">
        <title>Genome- and Community-Level Interaction Insights into Carbon Utilization and Element Cycling Functions of Hydrothermarchaeota in Hydrothermal Sediment.</title>
        <authorList>
            <person name="Zhou Z."/>
            <person name="Liu Y."/>
            <person name="Xu W."/>
            <person name="Pan J."/>
            <person name="Luo Z.H."/>
            <person name="Li M."/>
        </authorList>
    </citation>
    <scope>NUCLEOTIDE SEQUENCE [LARGE SCALE GENOMIC DNA]</scope>
    <source>
        <strain evidence="1">SpSt-8</strain>
    </source>
</reference>
<comment type="caution">
    <text evidence="1">The sequence shown here is derived from an EMBL/GenBank/DDBJ whole genome shotgun (WGS) entry which is preliminary data.</text>
</comment>
<keyword evidence="1" id="KW-0436">Ligase</keyword>
<proteinExistence type="predicted"/>
<gene>
    <name evidence="1" type="ORF">ENV88_04605</name>
</gene>
<dbReference type="GO" id="GO:0005737">
    <property type="term" value="C:cytoplasm"/>
    <property type="evidence" value="ECO:0007669"/>
    <property type="project" value="TreeGrafter"/>
</dbReference>